<comment type="caution">
    <text evidence="3">The sequence shown here is derived from an EMBL/GenBank/DDBJ whole genome shotgun (WGS) entry which is preliminary data.</text>
</comment>
<name>A0A2S7WTZ8_9FLAO</name>
<dbReference type="AlphaFoldDB" id="A0A2S7WTZ8"/>
<evidence type="ECO:0000313" key="3">
    <source>
        <dbReference type="EMBL" id="PQJ80792.1"/>
    </source>
</evidence>
<keyword evidence="1" id="KW-0732">Signal</keyword>
<organism evidence="3 4">
    <name type="scientific">Polaribacter porphyrae</name>
    <dbReference type="NCBI Taxonomy" id="1137780"/>
    <lineage>
        <taxon>Bacteria</taxon>
        <taxon>Pseudomonadati</taxon>
        <taxon>Bacteroidota</taxon>
        <taxon>Flavobacteriia</taxon>
        <taxon>Flavobacteriales</taxon>
        <taxon>Flavobacteriaceae</taxon>
    </lineage>
</organism>
<dbReference type="EMBL" id="MSCN01000001">
    <property type="protein sequence ID" value="PQJ80792.1"/>
    <property type="molecule type" value="Genomic_DNA"/>
</dbReference>
<dbReference type="OrthoDB" id="7362103at2"/>
<dbReference type="Proteomes" id="UP000238882">
    <property type="component" value="Unassembled WGS sequence"/>
</dbReference>
<keyword evidence="4" id="KW-1185">Reference proteome</keyword>
<evidence type="ECO:0000256" key="1">
    <source>
        <dbReference type="ARBA" id="ARBA00022729"/>
    </source>
</evidence>
<reference evidence="3 4" key="1">
    <citation type="submission" date="2016-12" db="EMBL/GenBank/DDBJ databases">
        <title>Trade-off between light-utilization and light-protection in marine flavobacteria.</title>
        <authorList>
            <person name="Kumagai Y."/>
            <person name="Yoshizawa S."/>
            <person name="Kogure K."/>
            <person name="Iwasaki W."/>
        </authorList>
    </citation>
    <scope>NUCLEOTIDE SEQUENCE [LARGE SCALE GENOMIC DNA]</scope>
    <source>
        <strain evidence="3 4">NBRC 108759</strain>
    </source>
</reference>
<dbReference type="InterPro" id="IPR025232">
    <property type="entry name" value="DUF4174"/>
</dbReference>
<evidence type="ECO:0000313" key="4">
    <source>
        <dbReference type="Proteomes" id="UP000238882"/>
    </source>
</evidence>
<proteinExistence type="predicted"/>
<accession>A0A2S7WTZ8</accession>
<feature type="domain" description="DUF4174" evidence="2">
    <location>
        <begin position="37"/>
        <end position="150"/>
    </location>
</feature>
<evidence type="ECO:0000259" key="2">
    <source>
        <dbReference type="Pfam" id="PF13778"/>
    </source>
</evidence>
<protein>
    <recommendedName>
        <fullName evidence="2">DUF4174 domain-containing protein</fullName>
    </recommendedName>
</protein>
<dbReference type="Pfam" id="PF13778">
    <property type="entry name" value="DUF4174"/>
    <property type="match status" value="1"/>
</dbReference>
<sequence length="156" mass="18506">MRLKKQLIKEDSFLMLKNSLFLCCIFLVFFKSYSQDLQKHRWKNRVVLIFSDSKDDEKLQNQINILSKEKEGLAEMKLLIYRFSQGFFTTNFNTIWFSSTLKIRKYKKKSEDFKIVLIGLDGGIKMKQTTLLSAEKLFAIIDGMPMRRSELRNNKN</sequence>
<gene>
    <name evidence="3" type="ORF">BTO18_17140</name>
</gene>